<evidence type="ECO:0000256" key="4">
    <source>
        <dbReference type="ARBA" id="ARBA00023002"/>
    </source>
</evidence>
<keyword evidence="3" id="KW-0274">FAD</keyword>
<dbReference type="PANTHER" id="PTHR42973:SF13">
    <property type="entry name" value="FAD-BINDING PCMH-TYPE DOMAIN-CONTAINING PROTEIN"/>
    <property type="match status" value="1"/>
</dbReference>
<gene>
    <name evidence="7" type="ORF">CYLTODRAFT_11612</name>
</gene>
<dbReference type="Proteomes" id="UP000054007">
    <property type="component" value="Unassembled WGS sequence"/>
</dbReference>
<dbReference type="GO" id="GO:0071949">
    <property type="term" value="F:FAD binding"/>
    <property type="evidence" value="ECO:0007669"/>
    <property type="project" value="InterPro"/>
</dbReference>
<feature type="signal peptide" evidence="5">
    <location>
        <begin position="1"/>
        <end position="16"/>
    </location>
</feature>
<evidence type="ECO:0000256" key="1">
    <source>
        <dbReference type="ARBA" id="ARBA00005466"/>
    </source>
</evidence>
<evidence type="ECO:0000256" key="3">
    <source>
        <dbReference type="ARBA" id="ARBA00022827"/>
    </source>
</evidence>
<dbReference type="Gene3D" id="3.30.43.10">
    <property type="entry name" value="Uridine Diphospho-n-acetylenolpyruvylglucosamine Reductase, domain 2"/>
    <property type="match status" value="1"/>
</dbReference>
<organism evidence="7 8">
    <name type="scientific">Cylindrobasidium torrendii FP15055 ss-10</name>
    <dbReference type="NCBI Taxonomy" id="1314674"/>
    <lineage>
        <taxon>Eukaryota</taxon>
        <taxon>Fungi</taxon>
        <taxon>Dikarya</taxon>
        <taxon>Basidiomycota</taxon>
        <taxon>Agaricomycotina</taxon>
        <taxon>Agaricomycetes</taxon>
        <taxon>Agaricomycetidae</taxon>
        <taxon>Agaricales</taxon>
        <taxon>Marasmiineae</taxon>
        <taxon>Physalacriaceae</taxon>
        <taxon>Cylindrobasidium</taxon>
    </lineage>
</organism>
<dbReference type="PANTHER" id="PTHR42973">
    <property type="entry name" value="BINDING OXIDOREDUCTASE, PUTATIVE (AFU_ORTHOLOGUE AFUA_1G17690)-RELATED"/>
    <property type="match status" value="1"/>
</dbReference>
<dbReference type="Pfam" id="PF08031">
    <property type="entry name" value="BBE"/>
    <property type="match status" value="1"/>
</dbReference>
<comment type="similarity">
    <text evidence="1">Belongs to the oxygen-dependent FAD-linked oxidoreductase family.</text>
</comment>
<dbReference type="InterPro" id="IPR006094">
    <property type="entry name" value="Oxid_FAD_bind_N"/>
</dbReference>
<dbReference type="Gene3D" id="3.30.465.10">
    <property type="match status" value="1"/>
</dbReference>
<evidence type="ECO:0000313" key="8">
    <source>
        <dbReference type="Proteomes" id="UP000054007"/>
    </source>
</evidence>
<evidence type="ECO:0000256" key="5">
    <source>
        <dbReference type="SAM" id="SignalP"/>
    </source>
</evidence>
<feature type="domain" description="FAD-binding PCMH-type" evidence="6">
    <location>
        <begin position="58"/>
        <end position="228"/>
    </location>
</feature>
<evidence type="ECO:0000313" key="7">
    <source>
        <dbReference type="EMBL" id="KIY67237.1"/>
    </source>
</evidence>
<keyword evidence="5" id="KW-0732">Signal</keyword>
<evidence type="ECO:0000259" key="6">
    <source>
        <dbReference type="PROSITE" id="PS51387"/>
    </source>
</evidence>
<dbReference type="InterPro" id="IPR012951">
    <property type="entry name" value="BBE"/>
</dbReference>
<dbReference type="EMBL" id="KN880531">
    <property type="protein sequence ID" value="KIY67237.1"/>
    <property type="molecule type" value="Genomic_DNA"/>
</dbReference>
<proteinExistence type="inferred from homology"/>
<protein>
    <submittedName>
        <fullName evidence="7">FAD-binding domain-containing protein</fullName>
    </submittedName>
</protein>
<dbReference type="InterPro" id="IPR016167">
    <property type="entry name" value="FAD-bd_PCMH_sub1"/>
</dbReference>
<dbReference type="GO" id="GO:0016491">
    <property type="term" value="F:oxidoreductase activity"/>
    <property type="evidence" value="ECO:0007669"/>
    <property type="project" value="UniProtKB-KW"/>
</dbReference>
<accession>A0A0D7B9P7</accession>
<dbReference type="InterPro" id="IPR016169">
    <property type="entry name" value="FAD-bd_PCMH_sub2"/>
</dbReference>
<dbReference type="AlphaFoldDB" id="A0A0D7B9P7"/>
<name>A0A0D7B9P7_9AGAR</name>
<dbReference type="Pfam" id="PF01565">
    <property type="entry name" value="FAD_binding_4"/>
    <property type="match status" value="1"/>
</dbReference>
<keyword evidence="8" id="KW-1185">Reference proteome</keyword>
<dbReference type="Gene3D" id="3.40.462.20">
    <property type="match status" value="1"/>
</dbReference>
<keyword evidence="4" id="KW-0560">Oxidoreductase</keyword>
<keyword evidence="2" id="KW-0285">Flavoprotein</keyword>
<dbReference type="InterPro" id="IPR036318">
    <property type="entry name" value="FAD-bd_PCMH-like_sf"/>
</dbReference>
<dbReference type="PROSITE" id="PS51387">
    <property type="entry name" value="FAD_PCMH"/>
    <property type="match status" value="1"/>
</dbReference>
<dbReference type="OrthoDB" id="2151789at2759"/>
<feature type="chain" id="PRO_5002317096" evidence="5">
    <location>
        <begin position="17"/>
        <end position="483"/>
    </location>
</feature>
<sequence>MSSLLLTLGLLGLALAVNADLRPEICTNISDTISGASNTYYLGSFGYTKGIAHWAASSTQQPLCVVEPATAEDVGKILKIVGSTQTPFAVKGGGHTSNPGFSSTEGVHISLARFAGVQYDASSEIAVVGAGAVWDTVYEVLEEHGRMVVGGRVTGVGVAGFTLGGGYSWLSNQRGLTVDNLQAYELVKPTGEVAQVTQDSDPDLFFALKGGLNNYGIVTKFYLDTFPQGQVWGGLITFTADQLDKVDAATVKFAKEVTDPKAAIITTYNFLLGSPGVSQLMFYDGPEPPAGIFDDFLDIPHFTKDVDTRSFLSLVLAAPANATAGQRGYFNTVPLIQNTEAVVAAVRNESKFWGSKLSWASGTFISYDVEPFLPSILSYGAEGSSSYPPKRDVAYSPLNIYWAWAFESADDTFYDAIKQSSAQLTAVAKADGQDVDGAAPYVNYALYDTKVEDIYGDNLGKMREVKKRVDPAGVMALAGGFKI</sequence>
<dbReference type="InterPro" id="IPR016166">
    <property type="entry name" value="FAD-bd_PCMH"/>
</dbReference>
<evidence type="ECO:0000256" key="2">
    <source>
        <dbReference type="ARBA" id="ARBA00022630"/>
    </source>
</evidence>
<dbReference type="SUPFAM" id="SSF56176">
    <property type="entry name" value="FAD-binding/transporter-associated domain-like"/>
    <property type="match status" value="1"/>
</dbReference>
<dbReference type="InterPro" id="IPR050416">
    <property type="entry name" value="FAD-linked_Oxidoreductase"/>
</dbReference>
<reference evidence="7 8" key="1">
    <citation type="journal article" date="2015" name="Fungal Genet. Biol.">
        <title>Evolution of novel wood decay mechanisms in Agaricales revealed by the genome sequences of Fistulina hepatica and Cylindrobasidium torrendii.</title>
        <authorList>
            <person name="Floudas D."/>
            <person name="Held B.W."/>
            <person name="Riley R."/>
            <person name="Nagy L.G."/>
            <person name="Koehler G."/>
            <person name="Ransdell A.S."/>
            <person name="Younus H."/>
            <person name="Chow J."/>
            <person name="Chiniquy J."/>
            <person name="Lipzen A."/>
            <person name="Tritt A."/>
            <person name="Sun H."/>
            <person name="Haridas S."/>
            <person name="LaButti K."/>
            <person name="Ohm R.A."/>
            <person name="Kues U."/>
            <person name="Blanchette R.A."/>
            <person name="Grigoriev I.V."/>
            <person name="Minto R.E."/>
            <person name="Hibbett D.S."/>
        </authorList>
    </citation>
    <scope>NUCLEOTIDE SEQUENCE [LARGE SCALE GENOMIC DNA]</scope>
    <source>
        <strain evidence="7 8">FP15055 ss-10</strain>
    </source>
</reference>
<dbReference type="STRING" id="1314674.A0A0D7B9P7"/>